<dbReference type="EC" id="3.1.3.41" evidence="1"/>
<sequence length="49" mass="5354">IIESGNSRKKTVSGLEKQVSGKNLNRYSNKNASTYSLVRKASGQKIGQK</sequence>
<dbReference type="EC" id="3.1.3.48" evidence="1"/>
<dbReference type="AlphaFoldDB" id="A0A170XYU3"/>
<reference evidence="1" key="2">
    <citation type="journal article" date="2017" name="J. Med. Entomol.">
        <title>Transcriptome Analysis of the Triatoma infestans (Hemiptera: Reduviidae) Integument.</title>
        <authorList>
            <person name="Calderon-Fernandez G.M."/>
            <person name="Moriconi D.E."/>
            <person name="Dulbecco A.B."/>
            <person name="Juarez M.P."/>
        </authorList>
    </citation>
    <scope>NUCLEOTIDE SEQUENCE</scope>
    <source>
        <strain evidence="1">Int1</strain>
        <tissue evidence="1">Integument</tissue>
    </source>
</reference>
<dbReference type="EMBL" id="GEMB01003881">
    <property type="protein sequence ID" value="JAR99374.1"/>
    <property type="molecule type" value="Transcribed_RNA"/>
</dbReference>
<keyword evidence="1" id="KW-0378">Hydrolase</keyword>
<protein>
    <submittedName>
        <fullName evidence="1">Tyrosine-protein phosphatase corkscrew isoform x2</fullName>
        <ecNumber evidence="1">3.1.3.16</ecNumber>
        <ecNumber evidence="1">3.1.3.41</ecNumber>
        <ecNumber evidence="1">3.1.3.48</ecNumber>
    </submittedName>
</protein>
<organism evidence="1">
    <name type="scientific">Triatoma infestans</name>
    <name type="common">Assassin bug</name>
    <dbReference type="NCBI Taxonomy" id="30076"/>
    <lineage>
        <taxon>Eukaryota</taxon>
        <taxon>Metazoa</taxon>
        <taxon>Ecdysozoa</taxon>
        <taxon>Arthropoda</taxon>
        <taxon>Hexapoda</taxon>
        <taxon>Insecta</taxon>
        <taxon>Pterygota</taxon>
        <taxon>Neoptera</taxon>
        <taxon>Paraneoptera</taxon>
        <taxon>Hemiptera</taxon>
        <taxon>Heteroptera</taxon>
        <taxon>Panheteroptera</taxon>
        <taxon>Cimicomorpha</taxon>
        <taxon>Reduviidae</taxon>
        <taxon>Triatominae</taxon>
        <taxon>Triatoma</taxon>
    </lineage>
</organism>
<name>A0A170XYU3_TRIIF</name>
<reference evidence="1" key="1">
    <citation type="submission" date="2016-04" db="EMBL/GenBank/DDBJ databases">
        <authorList>
            <person name="Calderon-Fernandez G.M.Sr."/>
        </authorList>
    </citation>
    <scope>NUCLEOTIDE SEQUENCE</scope>
    <source>
        <strain evidence="1">Int1</strain>
        <tissue evidence="1">Integument</tissue>
    </source>
</reference>
<dbReference type="EC" id="3.1.3.16" evidence="1"/>
<dbReference type="GO" id="GO:0004725">
    <property type="term" value="F:protein tyrosine phosphatase activity"/>
    <property type="evidence" value="ECO:0007669"/>
    <property type="project" value="UniProtKB-EC"/>
</dbReference>
<evidence type="ECO:0000313" key="1">
    <source>
        <dbReference type="EMBL" id="JAR99374.1"/>
    </source>
</evidence>
<dbReference type="GO" id="GO:0004722">
    <property type="term" value="F:protein serine/threonine phosphatase activity"/>
    <property type="evidence" value="ECO:0007669"/>
    <property type="project" value="UniProtKB-EC"/>
</dbReference>
<feature type="non-terminal residue" evidence="1">
    <location>
        <position position="1"/>
    </location>
</feature>
<accession>A0A170XYU3</accession>
<proteinExistence type="predicted"/>